<dbReference type="PANTHER" id="PTHR31301:SF83">
    <property type="entry name" value="PROTEIN ASYMMETRIC LEAVES 2"/>
    <property type="match status" value="1"/>
</dbReference>
<gene>
    <name evidence="6" type="ORF">KI387_002970</name>
</gene>
<accession>A0AA38LRI7</accession>
<evidence type="ECO:0000256" key="4">
    <source>
        <dbReference type="ARBA" id="ARBA00023242"/>
    </source>
</evidence>
<proteinExistence type="inferred from homology"/>
<comment type="caution">
    <text evidence="6">The sequence shown here is derived from an EMBL/GenBank/DDBJ whole genome shotgun (WGS) entry which is preliminary data.</text>
</comment>
<keyword evidence="4" id="KW-0539">Nucleus</keyword>
<evidence type="ECO:0000313" key="7">
    <source>
        <dbReference type="Proteomes" id="UP000824469"/>
    </source>
</evidence>
<dbReference type="GO" id="GO:0005634">
    <property type="term" value="C:nucleus"/>
    <property type="evidence" value="ECO:0007669"/>
    <property type="project" value="UniProtKB-SubCell"/>
</dbReference>
<name>A0AA38LRI7_TAXCH</name>
<keyword evidence="3" id="KW-0217">Developmental protein</keyword>
<keyword evidence="7" id="KW-1185">Reference proteome</keyword>
<evidence type="ECO:0000313" key="6">
    <source>
        <dbReference type="EMBL" id="KAH9330862.1"/>
    </source>
</evidence>
<evidence type="ECO:0000256" key="2">
    <source>
        <dbReference type="ARBA" id="ARBA00005474"/>
    </source>
</evidence>
<dbReference type="Pfam" id="PF03195">
    <property type="entry name" value="LOB"/>
    <property type="match status" value="1"/>
</dbReference>
<sequence>MASHPCAACRSQRKKCSEKCVLAPHFPPDHPEKFAVVRSVFGTKHIVKLLQLECESPNVELIFTSQTLLFCSIDYYHCTSTIRTL</sequence>
<evidence type="ECO:0000256" key="3">
    <source>
        <dbReference type="ARBA" id="ARBA00022473"/>
    </source>
</evidence>
<protein>
    <recommendedName>
        <fullName evidence="5">LOB domain-containing protein</fullName>
    </recommendedName>
</protein>
<dbReference type="OMA" id="MASHPCA"/>
<comment type="subcellular location">
    <subcellularLocation>
        <location evidence="1">Nucleus</location>
    </subcellularLocation>
</comment>
<dbReference type="InterPro" id="IPR004883">
    <property type="entry name" value="LOB"/>
</dbReference>
<dbReference type="EMBL" id="JAHRHJ020000001">
    <property type="protein sequence ID" value="KAH9330862.1"/>
    <property type="molecule type" value="Genomic_DNA"/>
</dbReference>
<feature type="domain" description="LOB" evidence="5">
    <location>
        <begin position="4"/>
        <end position="85"/>
    </location>
</feature>
<feature type="non-terminal residue" evidence="6">
    <location>
        <position position="1"/>
    </location>
</feature>
<evidence type="ECO:0000256" key="1">
    <source>
        <dbReference type="ARBA" id="ARBA00004123"/>
    </source>
</evidence>
<dbReference type="Proteomes" id="UP000824469">
    <property type="component" value="Unassembled WGS sequence"/>
</dbReference>
<organism evidence="6 7">
    <name type="scientific">Taxus chinensis</name>
    <name type="common">Chinese yew</name>
    <name type="synonym">Taxus wallichiana var. chinensis</name>
    <dbReference type="NCBI Taxonomy" id="29808"/>
    <lineage>
        <taxon>Eukaryota</taxon>
        <taxon>Viridiplantae</taxon>
        <taxon>Streptophyta</taxon>
        <taxon>Embryophyta</taxon>
        <taxon>Tracheophyta</taxon>
        <taxon>Spermatophyta</taxon>
        <taxon>Pinopsida</taxon>
        <taxon>Pinidae</taxon>
        <taxon>Conifers II</taxon>
        <taxon>Cupressales</taxon>
        <taxon>Taxaceae</taxon>
        <taxon>Taxus</taxon>
    </lineage>
</organism>
<dbReference type="PROSITE" id="PS50891">
    <property type="entry name" value="LOB"/>
    <property type="match status" value="1"/>
</dbReference>
<evidence type="ECO:0000259" key="5">
    <source>
        <dbReference type="PROSITE" id="PS50891"/>
    </source>
</evidence>
<reference evidence="6 7" key="1">
    <citation type="journal article" date="2021" name="Nat. Plants">
        <title>The Taxus genome provides insights into paclitaxel biosynthesis.</title>
        <authorList>
            <person name="Xiong X."/>
            <person name="Gou J."/>
            <person name="Liao Q."/>
            <person name="Li Y."/>
            <person name="Zhou Q."/>
            <person name="Bi G."/>
            <person name="Li C."/>
            <person name="Du R."/>
            <person name="Wang X."/>
            <person name="Sun T."/>
            <person name="Guo L."/>
            <person name="Liang H."/>
            <person name="Lu P."/>
            <person name="Wu Y."/>
            <person name="Zhang Z."/>
            <person name="Ro D.K."/>
            <person name="Shang Y."/>
            <person name="Huang S."/>
            <person name="Yan J."/>
        </authorList>
    </citation>
    <scope>NUCLEOTIDE SEQUENCE [LARGE SCALE GENOMIC DNA]</scope>
    <source>
        <strain evidence="6">Ta-2019</strain>
    </source>
</reference>
<dbReference type="PANTHER" id="PTHR31301">
    <property type="entry name" value="LOB DOMAIN-CONTAINING PROTEIN 4-RELATED"/>
    <property type="match status" value="1"/>
</dbReference>
<dbReference type="AlphaFoldDB" id="A0AA38LRI7"/>
<comment type="similarity">
    <text evidence="2">Belongs to the LOB domain-containing protein family.</text>
</comment>